<reference evidence="7" key="1">
    <citation type="submission" date="2017-09" db="EMBL/GenBank/DDBJ databases">
        <authorList>
            <person name="Varghese N."/>
            <person name="Submissions S."/>
        </authorList>
    </citation>
    <scope>NUCLEOTIDE SEQUENCE [LARGE SCALE GENOMIC DNA]</scope>
    <source>
        <strain evidence="7">DSM 25885</strain>
    </source>
</reference>
<evidence type="ECO:0000256" key="4">
    <source>
        <dbReference type="ARBA" id="ARBA00023014"/>
    </source>
</evidence>
<evidence type="ECO:0000313" key="6">
    <source>
        <dbReference type="EMBL" id="SNZ01354.1"/>
    </source>
</evidence>
<evidence type="ECO:0000259" key="5">
    <source>
        <dbReference type="PROSITE" id="PS51296"/>
    </source>
</evidence>
<dbReference type="Proteomes" id="UP000219048">
    <property type="component" value="Unassembled WGS sequence"/>
</dbReference>
<evidence type="ECO:0000256" key="2">
    <source>
        <dbReference type="ARBA" id="ARBA00022723"/>
    </source>
</evidence>
<evidence type="ECO:0000256" key="3">
    <source>
        <dbReference type="ARBA" id="ARBA00023004"/>
    </source>
</evidence>
<dbReference type="RefSeq" id="WP_243396990.1">
    <property type="nucleotide sequence ID" value="NZ_OBEH01000005.1"/>
</dbReference>
<name>A0A285MVY7_9FLAO</name>
<keyword evidence="7" id="KW-1185">Reference proteome</keyword>
<keyword evidence="4" id="KW-0411">Iron-sulfur</keyword>
<dbReference type="PROSITE" id="PS51296">
    <property type="entry name" value="RIESKE"/>
    <property type="match status" value="1"/>
</dbReference>
<evidence type="ECO:0000313" key="7">
    <source>
        <dbReference type="Proteomes" id="UP000219048"/>
    </source>
</evidence>
<protein>
    <submittedName>
        <fullName evidence="6">Rieske Fe-S protein</fullName>
    </submittedName>
</protein>
<keyword evidence="2" id="KW-0479">Metal-binding</keyword>
<dbReference type="InterPro" id="IPR036922">
    <property type="entry name" value="Rieske_2Fe-2S_sf"/>
</dbReference>
<dbReference type="GO" id="GO:0051537">
    <property type="term" value="F:2 iron, 2 sulfur cluster binding"/>
    <property type="evidence" value="ECO:0007669"/>
    <property type="project" value="UniProtKB-KW"/>
</dbReference>
<organism evidence="6 7">
    <name type="scientific">Flagellimonas pacifica</name>
    <dbReference type="NCBI Taxonomy" id="1247520"/>
    <lineage>
        <taxon>Bacteria</taxon>
        <taxon>Pseudomonadati</taxon>
        <taxon>Bacteroidota</taxon>
        <taxon>Flavobacteriia</taxon>
        <taxon>Flavobacteriales</taxon>
        <taxon>Flavobacteriaceae</taxon>
        <taxon>Flagellimonas</taxon>
    </lineage>
</organism>
<keyword evidence="3" id="KW-0408">Iron</keyword>
<evidence type="ECO:0000256" key="1">
    <source>
        <dbReference type="ARBA" id="ARBA00022714"/>
    </source>
</evidence>
<dbReference type="Gene3D" id="2.102.10.10">
    <property type="entry name" value="Rieske [2Fe-2S] iron-sulphur domain"/>
    <property type="match status" value="1"/>
</dbReference>
<dbReference type="InterPro" id="IPR017941">
    <property type="entry name" value="Rieske_2Fe-2S"/>
</dbReference>
<dbReference type="AlphaFoldDB" id="A0A285MVY7"/>
<feature type="domain" description="Rieske" evidence="5">
    <location>
        <begin position="85"/>
        <end position="163"/>
    </location>
</feature>
<dbReference type="EMBL" id="OBEH01000005">
    <property type="protein sequence ID" value="SNZ01354.1"/>
    <property type="molecule type" value="Genomic_DNA"/>
</dbReference>
<proteinExistence type="predicted"/>
<dbReference type="SUPFAM" id="SSF50022">
    <property type="entry name" value="ISP domain"/>
    <property type="match status" value="1"/>
</dbReference>
<accession>A0A285MVY7</accession>
<sequence>MRIRFSRKIRWKYADIFVVKRKEFLRSLGAGAAFAIVFPCVHGCSKDGNGDVAPEDMRPIPTGVDFTIDLSSAEGTGLENNGDFILKEYVVVVKNLEGNFVAASQVCSHQQTEEVRFVAQDGGIYNCSTHGARFDQSGKPLNSITSNPLKIFQTELTGDLLRVFE</sequence>
<dbReference type="Pfam" id="PF00355">
    <property type="entry name" value="Rieske"/>
    <property type="match status" value="1"/>
</dbReference>
<dbReference type="GO" id="GO:0046872">
    <property type="term" value="F:metal ion binding"/>
    <property type="evidence" value="ECO:0007669"/>
    <property type="project" value="UniProtKB-KW"/>
</dbReference>
<gene>
    <name evidence="6" type="ORF">SAMN06265377_3192</name>
</gene>
<keyword evidence="1" id="KW-0001">2Fe-2S</keyword>